<reference evidence="9 10" key="1">
    <citation type="submission" date="2021-12" db="EMBL/GenBank/DDBJ databases">
        <title>Genome seq of P8.</title>
        <authorList>
            <person name="Seo T."/>
        </authorList>
    </citation>
    <scope>NUCLEOTIDE SEQUENCE [LARGE SCALE GENOMIC DNA]</scope>
    <source>
        <strain evidence="9 10">P8</strain>
    </source>
</reference>
<proteinExistence type="predicted"/>
<keyword evidence="4 6" id="KW-1133">Transmembrane helix</keyword>
<sequence>MNDADELAKLADLHARGVLSDEEFAKAKARLLGGQATPGYGSQQASPNLGAVNGLRRARVDRWIGGVCGGIARATGLDSWIWRLIFVLLFLAFGGGVLVYILLWIFVPEE</sequence>
<keyword evidence="5 6" id="KW-0472">Membrane</keyword>
<evidence type="ECO:0000313" key="9">
    <source>
        <dbReference type="EMBL" id="MCE4553721.1"/>
    </source>
</evidence>
<comment type="caution">
    <text evidence="9">The sequence shown here is derived from an EMBL/GenBank/DDBJ whole genome shotgun (WGS) entry which is preliminary data.</text>
</comment>
<feature type="domain" description="SHOCT" evidence="8">
    <location>
        <begin position="5"/>
        <end position="32"/>
    </location>
</feature>
<evidence type="ECO:0000256" key="3">
    <source>
        <dbReference type="ARBA" id="ARBA00022692"/>
    </source>
</evidence>
<evidence type="ECO:0000256" key="5">
    <source>
        <dbReference type="ARBA" id="ARBA00023136"/>
    </source>
</evidence>
<dbReference type="EMBL" id="JAJTWU010000002">
    <property type="protein sequence ID" value="MCE4553721.1"/>
    <property type="molecule type" value="Genomic_DNA"/>
</dbReference>
<name>A0ABS8XLN8_9BURK</name>
<evidence type="ECO:0000256" key="1">
    <source>
        <dbReference type="ARBA" id="ARBA00004162"/>
    </source>
</evidence>
<gene>
    <name evidence="9" type="ORF">LXT13_04580</name>
</gene>
<dbReference type="PANTHER" id="PTHR33885:SF3">
    <property type="entry name" value="PHAGE SHOCK PROTEIN C"/>
    <property type="match status" value="1"/>
</dbReference>
<dbReference type="RefSeq" id="WP_233370436.1">
    <property type="nucleotide sequence ID" value="NZ_JAJTWU010000002.1"/>
</dbReference>
<dbReference type="Pfam" id="PF04024">
    <property type="entry name" value="PspC"/>
    <property type="match status" value="1"/>
</dbReference>
<evidence type="ECO:0000313" key="10">
    <source>
        <dbReference type="Proteomes" id="UP001200741"/>
    </source>
</evidence>
<feature type="domain" description="Phage shock protein PspC N-terminal" evidence="7">
    <location>
        <begin position="54"/>
        <end position="110"/>
    </location>
</feature>
<dbReference type="Pfam" id="PF09851">
    <property type="entry name" value="SHOCT"/>
    <property type="match status" value="1"/>
</dbReference>
<feature type="transmembrane region" description="Helical" evidence="6">
    <location>
        <begin position="80"/>
        <end position="107"/>
    </location>
</feature>
<accession>A0ABS8XLN8</accession>
<organism evidence="9 10">
    <name type="scientific">Pelomonas cellulosilytica</name>
    <dbReference type="NCBI Taxonomy" id="2906762"/>
    <lineage>
        <taxon>Bacteria</taxon>
        <taxon>Pseudomonadati</taxon>
        <taxon>Pseudomonadota</taxon>
        <taxon>Betaproteobacteria</taxon>
        <taxon>Burkholderiales</taxon>
        <taxon>Sphaerotilaceae</taxon>
        <taxon>Roseateles</taxon>
    </lineage>
</organism>
<protein>
    <submittedName>
        <fullName evidence="9">PspC domain-containing protein</fullName>
    </submittedName>
</protein>
<evidence type="ECO:0000256" key="4">
    <source>
        <dbReference type="ARBA" id="ARBA00022989"/>
    </source>
</evidence>
<evidence type="ECO:0000259" key="8">
    <source>
        <dbReference type="Pfam" id="PF09851"/>
    </source>
</evidence>
<keyword evidence="10" id="KW-1185">Reference proteome</keyword>
<dbReference type="InterPro" id="IPR007168">
    <property type="entry name" value="Phageshock_PspC_N"/>
</dbReference>
<dbReference type="InterPro" id="IPR052027">
    <property type="entry name" value="PspC"/>
</dbReference>
<dbReference type="Proteomes" id="UP001200741">
    <property type="component" value="Unassembled WGS sequence"/>
</dbReference>
<evidence type="ECO:0000259" key="7">
    <source>
        <dbReference type="Pfam" id="PF04024"/>
    </source>
</evidence>
<dbReference type="PANTHER" id="PTHR33885">
    <property type="entry name" value="PHAGE SHOCK PROTEIN C"/>
    <property type="match status" value="1"/>
</dbReference>
<dbReference type="InterPro" id="IPR018649">
    <property type="entry name" value="SHOCT"/>
</dbReference>
<evidence type="ECO:0000256" key="2">
    <source>
        <dbReference type="ARBA" id="ARBA00022475"/>
    </source>
</evidence>
<keyword evidence="2" id="KW-1003">Cell membrane</keyword>
<keyword evidence="3 6" id="KW-0812">Transmembrane</keyword>
<evidence type="ECO:0000256" key="6">
    <source>
        <dbReference type="SAM" id="Phobius"/>
    </source>
</evidence>
<comment type="subcellular location">
    <subcellularLocation>
        <location evidence="1">Cell membrane</location>
        <topology evidence="1">Single-pass membrane protein</topology>
    </subcellularLocation>
</comment>